<dbReference type="EMBL" id="JAHLVD010000007">
    <property type="protein sequence ID" value="KAG7849458.1"/>
    <property type="molecule type" value="Genomic_DNA"/>
</dbReference>
<reference evidence="1 2" key="1">
    <citation type="journal article" date="2021" name="G3 (Bethesda)">
        <title>Genomic diversity, chromosomal rearrangements, and interspecies hybridization in the ogataea polymorpha species complex.</title>
        <authorList>
            <person name="Hanson S.J."/>
            <person name="Cinneide E.O."/>
            <person name="Salzberg L.I."/>
            <person name="Wolfe K.H."/>
            <person name="McGowan J."/>
            <person name="Fitzpatrick D.A."/>
            <person name="Matlin K."/>
        </authorList>
    </citation>
    <scope>NUCLEOTIDE SEQUENCE [LARGE SCALE GENOMIC DNA]</scope>
    <source>
        <strain evidence="1">51-138</strain>
    </source>
</reference>
<gene>
    <name evidence="1" type="ORF">KL940_003140</name>
</gene>
<proteinExistence type="predicted"/>
<keyword evidence="2" id="KW-1185">Reference proteome</keyword>
<evidence type="ECO:0000313" key="2">
    <source>
        <dbReference type="Proteomes" id="UP001197328"/>
    </source>
</evidence>
<dbReference type="Proteomes" id="UP001197328">
    <property type="component" value="Unassembled WGS sequence"/>
</dbReference>
<organism evidence="1 2">
    <name type="scientific">Pichia angusta</name>
    <name type="common">Yeast</name>
    <name type="synonym">Hansenula polymorpha</name>
    <dbReference type="NCBI Taxonomy" id="870730"/>
    <lineage>
        <taxon>Eukaryota</taxon>
        <taxon>Fungi</taxon>
        <taxon>Dikarya</taxon>
        <taxon>Ascomycota</taxon>
        <taxon>Saccharomycotina</taxon>
        <taxon>Pichiomycetes</taxon>
        <taxon>Pichiales</taxon>
        <taxon>Pichiaceae</taxon>
        <taxon>Ogataea</taxon>
    </lineage>
</organism>
<comment type="caution">
    <text evidence="1">The sequence shown here is derived from an EMBL/GenBank/DDBJ whole genome shotgun (WGS) entry which is preliminary data.</text>
</comment>
<name>A0ABQ7RWL8_PICAN</name>
<sequence>MKDKSSCERGATTRHAVRVQEIPRARPYLQDALQIARQLHGRHYRPRLHVFPVCHHQSDRFLQSDGHIFGCDAEPAVMRQRLLPGELAAGAREDQRPGRSAVFQELKNKMKDQMLDFGN</sequence>
<accession>A0ABQ7RWL8</accession>
<protein>
    <submittedName>
        <fullName evidence="1">Uncharacterized protein</fullName>
    </submittedName>
</protein>
<evidence type="ECO:0000313" key="1">
    <source>
        <dbReference type="EMBL" id="KAG7849458.1"/>
    </source>
</evidence>